<organism evidence="3 4">
    <name type="scientific">Saccharopolyspora taberi</name>
    <dbReference type="NCBI Taxonomy" id="60895"/>
    <lineage>
        <taxon>Bacteria</taxon>
        <taxon>Bacillati</taxon>
        <taxon>Actinomycetota</taxon>
        <taxon>Actinomycetes</taxon>
        <taxon>Pseudonocardiales</taxon>
        <taxon>Pseudonocardiaceae</taxon>
        <taxon>Saccharopolyspora</taxon>
    </lineage>
</organism>
<comment type="caution">
    <text evidence="3">The sequence shown here is derived from an EMBL/GenBank/DDBJ whole genome shotgun (WGS) entry which is preliminary data.</text>
</comment>
<feature type="compositionally biased region" description="Basic and acidic residues" evidence="1">
    <location>
        <begin position="31"/>
        <end position="56"/>
    </location>
</feature>
<proteinExistence type="predicted"/>
<sequence>MNPILPNSSWIPFADLFATSHPASSRIGGAGRDRRAEPDRNRAHRDHAGAGHDGRRVWPRLTGGRGPRSSGPGHFHAVGRGRSAAAATPWNDADDQGVIAMALPLAWLADVLRAAGLKVVETPGWKERSANSGPLPDPVGVLEHHTAYVASYENPAPSLQLCIDGRPDLKGPLCHGLIGYDGVIHVIAAGRANHAGEARESGPNPGGDGNVLYVGFEWDYQGVDQQPSPEQYAAALRATAAVLRHLGRPDEAARGHKETSTTGKIDPGHVDMDRFRSELSGRNEEGEMTPEQDAILRRIENELLGPRGPKGEITGWDTDLGPRTIVAMLVDLVNGLLAQRPGAVPQQRSLDAEGIRSAFQALPPEQAAPLLAELVRIQQERQLTPEQHAQQKA</sequence>
<evidence type="ECO:0000313" key="3">
    <source>
        <dbReference type="EMBL" id="GAA2776964.1"/>
    </source>
</evidence>
<name>A0ABN3V5E5_9PSEU</name>
<feature type="compositionally biased region" description="Basic and acidic residues" evidence="1">
    <location>
        <begin position="250"/>
        <end position="259"/>
    </location>
</feature>
<dbReference type="SMART" id="SM00644">
    <property type="entry name" value="Ami_2"/>
    <property type="match status" value="1"/>
</dbReference>
<gene>
    <name evidence="3" type="ORF">GCM10010470_07270</name>
</gene>
<feature type="domain" description="N-acetylmuramoyl-L-alanine amidase" evidence="2">
    <location>
        <begin position="127"/>
        <end position="268"/>
    </location>
</feature>
<dbReference type="Proteomes" id="UP001500979">
    <property type="component" value="Unassembled WGS sequence"/>
</dbReference>
<evidence type="ECO:0000259" key="2">
    <source>
        <dbReference type="SMART" id="SM00644"/>
    </source>
</evidence>
<keyword evidence="4" id="KW-1185">Reference proteome</keyword>
<dbReference type="SUPFAM" id="SSF55846">
    <property type="entry name" value="N-acetylmuramoyl-L-alanine amidase-like"/>
    <property type="match status" value="1"/>
</dbReference>
<reference evidence="3 4" key="1">
    <citation type="journal article" date="2019" name="Int. J. Syst. Evol. Microbiol.">
        <title>The Global Catalogue of Microorganisms (GCM) 10K type strain sequencing project: providing services to taxonomists for standard genome sequencing and annotation.</title>
        <authorList>
            <consortium name="The Broad Institute Genomics Platform"/>
            <consortium name="The Broad Institute Genome Sequencing Center for Infectious Disease"/>
            <person name="Wu L."/>
            <person name="Ma J."/>
        </authorList>
    </citation>
    <scope>NUCLEOTIDE SEQUENCE [LARGE SCALE GENOMIC DNA]</scope>
    <source>
        <strain evidence="3 4">JCM 9383</strain>
    </source>
</reference>
<protein>
    <recommendedName>
        <fullName evidence="2">N-acetylmuramoyl-L-alanine amidase domain-containing protein</fullName>
    </recommendedName>
</protein>
<feature type="region of interest" description="Disordered" evidence="1">
    <location>
        <begin position="22"/>
        <end position="88"/>
    </location>
</feature>
<dbReference type="InterPro" id="IPR036505">
    <property type="entry name" value="Amidase/PGRP_sf"/>
</dbReference>
<accession>A0ABN3V5E5</accession>
<evidence type="ECO:0000256" key="1">
    <source>
        <dbReference type="SAM" id="MobiDB-lite"/>
    </source>
</evidence>
<dbReference type="EMBL" id="BAAAUX010000003">
    <property type="protein sequence ID" value="GAA2776964.1"/>
    <property type="molecule type" value="Genomic_DNA"/>
</dbReference>
<evidence type="ECO:0000313" key="4">
    <source>
        <dbReference type="Proteomes" id="UP001500979"/>
    </source>
</evidence>
<dbReference type="Pfam" id="PF01510">
    <property type="entry name" value="Amidase_2"/>
    <property type="match status" value="1"/>
</dbReference>
<dbReference type="InterPro" id="IPR002502">
    <property type="entry name" value="Amidase_domain"/>
</dbReference>
<dbReference type="Gene3D" id="3.40.80.10">
    <property type="entry name" value="Peptidoglycan recognition protein-like"/>
    <property type="match status" value="1"/>
</dbReference>
<feature type="region of interest" description="Disordered" evidence="1">
    <location>
        <begin position="250"/>
        <end position="271"/>
    </location>
</feature>